<proteinExistence type="predicted"/>
<dbReference type="Proteomes" id="UP000634136">
    <property type="component" value="Unassembled WGS sequence"/>
</dbReference>
<sequence length="70" mass="8229">MKEEIGDTNIIDRIIELLQRDWTIAVVHTLIECNKCTDILRNLGFGLELVLHVWNTPHPSLSLRHHFNER</sequence>
<protein>
    <submittedName>
        <fullName evidence="1">Ribonuclease H</fullName>
    </submittedName>
</protein>
<reference evidence="1" key="1">
    <citation type="submission" date="2020-09" db="EMBL/GenBank/DDBJ databases">
        <title>Genome-Enabled Discovery of Anthraquinone Biosynthesis in Senna tora.</title>
        <authorList>
            <person name="Kang S.-H."/>
            <person name="Pandey R.P."/>
            <person name="Lee C.-M."/>
            <person name="Sim J.-S."/>
            <person name="Jeong J.-T."/>
            <person name="Choi B.-S."/>
            <person name="Jung M."/>
            <person name="Ginzburg D."/>
            <person name="Zhao K."/>
            <person name="Won S.Y."/>
            <person name="Oh T.-J."/>
            <person name="Yu Y."/>
            <person name="Kim N.-H."/>
            <person name="Lee O.R."/>
            <person name="Lee T.-H."/>
            <person name="Bashyal P."/>
            <person name="Kim T.-S."/>
            <person name="Lee W.-H."/>
            <person name="Kawkins C."/>
            <person name="Kim C.-K."/>
            <person name="Kim J.S."/>
            <person name="Ahn B.O."/>
            <person name="Rhee S.Y."/>
            <person name="Sohng J.K."/>
        </authorList>
    </citation>
    <scope>NUCLEOTIDE SEQUENCE</scope>
    <source>
        <tissue evidence="1">Leaf</tissue>
    </source>
</reference>
<comment type="caution">
    <text evidence="1">The sequence shown here is derived from an EMBL/GenBank/DDBJ whole genome shotgun (WGS) entry which is preliminary data.</text>
</comment>
<name>A0A834SH71_9FABA</name>
<keyword evidence="2" id="KW-1185">Reference proteome</keyword>
<accession>A0A834SH71</accession>
<gene>
    <name evidence="1" type="ORF">G2W53_042583</name>
</gene>
<evidence type="ECO:0000313" key="2">
    <source>
        <dbReference type="Proteomes" id="UP000634136"/>
    </source>
</evidence>
<evidence type="ECO:0000313" key="1">
    <source>
        <dbReference type="EMBL" id="KAF7803472.1"/>
    </source>
</evidence>
<dbReference type="AlphaFoldDB" id="A0A834SH71"/>
<dbReference type="EMBL" id="JAAIUW010000013">
    <property type="protein sequence ID" value="KAF7803472.1"/>
    <property type="molecule type" value="Genomic_DNA"/>
</dbReference>
<organism evidence="1 2">
    <name type="scientific">Senna tora</name>
    <dbReference type="NCBI Taxonomy" id="362788"/>
    <lineage>
        <taxon>Eukaryota</taxon>
        <taxon>Viridiplantae</taxon>
        <taxon>Streptophyta</taxon>
        <taxon>Embryophyta</taxon>
        <taxon>Tracheophyta</taxon>
        <taxon>Spermatophyta</taxon>
        <taxon>Magnoliopsida</taxon>
        <taxon>eudicotyledons</taxon>
        <taxon>Gunneridae</taxon>
        <taxon>Pentapetalae</taxon>
        <taxon>rosids</taxon>
        <taxon>fabids</taxon>
        <taxon>Fabales</taxon>
        <taxon>Fabaceae</taxon>
        <taxon>Caesalpinioideae</taxon>
        <taxon>Cassia clade</taxon>
        <taxon>Senna</taxon>
    </lineage>
</organism>